<proteinExistence type="predicted"/>
<reference evidence="1" key="1">
    <citation type="journal article" date="2012" name="Science">
        <title>Fermentation, hydrogen, and sulfur metabolism in multiple uncultivated bacterial phyla.</title>
        <authorList>
            <person name="Wrighton K.C."/>
            <person name="Thomas B.C."/>
            <person name="Sharon I."/>
            <person name="Miller C.S."/>
            <person name="Castelle C.J."/>
            <person name="VerBerkmoes N.C."/>
            <person name="Wilkins M.J."/>
            <person name="Hettich R.L."/>
            <person name="Lipton M.S."/>
            <person name="Williams K.H."/>
            <person name="Long P.E."/>
            <person name="Banfield J.F."/>
        </authorList>
    </citation>
    <scope>NUCLEOTIDE SEQUENCE [LARGE SCALE GENOMIC DNA]</scope>
</reference>
<dbReference type="EMBL" id="AMFJ01000659">
    <property type="protein sequence ID" value="EKE26790.1"/>
    <property type="molecule type" value="Genomic_DNA"/>
</dbReference>
<organism evidence="1">
    <name type="scientific">uncultured bacterium</name>
    <name type="common">gcode 4</name>
    <dbReference type="NCBI Taxonomy" id="1234023"/>
    <lineage>
        <taxon>Bacteria</taxon>
        <taxon>environmental samples</taxon>
    </lineage>
</organism>
<gene>
    <name evidence="1" type="ORF">ACD_4C00143G0005</name>
</gene>
<protein>
    <submittedName>
        <fullName evidence="1">Uncharacterized protein</fullName>
    </submittedName>
</protein>
<sequence length="477" mass="59111">MLSTKEAKNSQYDKEDRNIAINSVLNRFNRSLVVACSVLLFNWWAVEWKYDNEIKTEEKENYIKVLKKNTHSYIEIDQNWEFIIDWEIYLLKCNNYYTINFNDQIESYLAIDGLSNGIVFKKWENYHISLNFKIEKSLKIDDLKKITKDFVEIDDKKIFFRNWNYYKLKISESYYLESSKSLNLIVENINPNKEVLFKRWDKFYISSWWFEIEEKIDIEVLKRKAKITLYSHDNYHFKDWNCYYIDLEWYECYPIEDWMFLSSYPELSIGKSVLLIKDWKNYLYGKYNEIYLFKENFLDWIKNKDIFMKYLLQDLKIYKNDDFIKILSEIKDLSMKLSNEKKNSEEKILEIYNYMVQNINYDIFTYDHFINKKYSEEYFKENVKSEVYSWIWTYKNKNWVCSWISGLFFYMTSFVWIEDLEIENWIAHNGIDWWKHAWNRIGEEYYDVTWHISSKWTLKFYKYKKEDFFKNRQLDLS</sequence>
<comment type="caution">
    <text evidence="1">The sequence shown here is derived from an EMBL/GenBank/DDBJ whole genome shotgun (WGS) entry which is preliminary data.</text>
</comment>
<name>K2GTV7_9BACT</name>
<accession>K2GTV7</accession>
<dbReference type="AlphaFoldDB" id="K2GTV7"/>
<evidence type="ECO:0000313" key="1">
    <source>
        <dbReference type="EMBL" id="EKE26790.1"/>
    </source>
</evidence>